<protein>
    <submittedName>
        <fullName evidence="1">Uncharacterized protein</fullName>
    </submittedName>
</protein>
<sequence length="55" mass="6419">MLAILDTLYWQMIRELEYGLRSQSLSLMGFPLIHVTDKPSQPIATFLRHSQTQSR</sequence>
<reference evidence="1" key="2">
    <citation type="journal article" date="2022" name="Microbiol. Resour. Announc.">
        <title>Metagenome Sequencing to Explore Phylogenomics of Terrestrial Cyanobacteria.</title>
        <authorList>
            <person name="Ward R.D."/>
            <person name="Stajich J.E."/>
            <person name="Johansen J.R."/>
            <person name="Huntemann M."/>
            <person name="Clum A."/>
            <person name="Foster B."/>
            <person name="Foster B."/>
            <person name="Roux S."/>
            <person name="Palaniappan K."/>
            <person name="Varghese N."/>
            <person name="Mukherjee S."/>
            <person name="Reddy T.B.K."/>
            <person name="Daum C."/>
            <person name="Copeland A."/>
            <person name="Chen I.A."/>
            <person name="Ivanova N.N."/>
            <person name="Kyrpides N.C."/>
            <person name="Shapiro N."/>
            <person name="Eloe-Fadrosh E.A."/>
            <person name="Pietrasiak N."/>
        </authorList>
    </citation>
    <scope>NUCLEOTIDE SEQUENCE</scope>
    <source>
        <strain evidence="1">JT2-VF2</strain>
    </source>
</reference>
<evidence type="ECO:0000313" key="2">
    <source>
        <dbReference type="Proteomes" id="UP000715781"/>
    </source>
</evidence>
<dbReference type="EMBL" id="JAHHHN010000013">
    <property type="protein sequence ID" value="MBW4563403.1"/>
    <property type="molecule type" value="Genomic_DNA"/>
</dbReference>
<evidence type="ECO:0000313" key="1">
    <source>
        <dbReference type="EMBL" id="MBW4563403.1"/>
    </source>
</evidence>
<organism evidence="1 2">
    <name type="scientific">Mojavia pulchra JT2-VF2</name>
    <dbReference type="NCBI Taxonomy" id="287848"/>
    <lineage>
        <taxon>Bacteria</taxon>
        <taxon>Bacillati</taxon>
        <taxon>Cyanobacteriota</taxon>
        <taxon>Cyanophyceae</taxon>
        <taxon>Nostocales</taxon>
        <taxon>Nostocaceae</taxon>
    </lineage>
</organism>
<dbReference type="AlphaFoldDB" id="A0A951UHF5"/>
<dbReference type="Proteomes" id="UP000715781">
    <property type="component" value="Unassembled WGS sequence"/>
</dbReference>
<comment type="caution">
    <text evidence="1">The sequence shown here is derived from an EMBL/GenBank/DDBJ whole genome shotgun (WGS) entry which is preliminary data.</text>
</comment>
<reference evidence="1" key="1">
    <citation type="submission" date="2021-05" db="EMBL/GenBank/DDBJ databases">
        <authorList>
            <person name="Pietrasiak N."/>
            <person name="Ward R."/>
            <person name="Stajich J.E."/>
            <person name="Kurbessoian T."/>
        </authorList>
    </citation>
    <scope>NUCLEOTIDE SEQUENCE</scope>
    <source>
        <strain evidence="1">JT2-VF2</strain>
    </source>
</reference>
<proteinExistence type="predicted"/>
<accession>A0A951UHF5</accession>
<name>A0A951UHF5_9NOST</name>
<gene>
    <name evidence="1" type="ORF">KME32_20110</name>
</gene>